<protein>
    <submittedName>
        <fullName evidence="5">Lipin/Ned1/Smp2-domain-containing protein</fullName>
    </submittedName>
</protein>
<keyword evidence="6" id="KW-1185">Reference proteome</keyword>
<dbReference type="Pfam" id="PF08235">
    <property type="entry name" value="LNS2"/>
    <property type="match status" value="1"/>
</dbReference>
<comment type="similarity">
    <text evidence="1">Belongs to the lipin family.</text>
</comment>
<dbReference type="SMART" id="SM00775">
    <property type="entry name" value="LNS2"/>
    <property type="match status" value="1"/>
</dbReference>
<dbReference type="GO" id="GO:0008195">
    <property type="term" value="F:phosphatidate phosphatase activity"/>
    <property type="evidence" value="ECO:0007669"/>
    <property type="project" value="TreeGrafter"/>
</dbReference>
<name>A0A5J5ECL3_9PEZI</name>
<dbReference type="InterPro" id="IPR013209">
    <property type="entry name" value="LNS2"/>
</dbReference>
<feature type="compositionally biased region" description="Low complexity" evidence="3">
    <location>
        <begin position="99"/>
        <end position="115"/>
    </location>
</feature>
<dbReference type="InterPro" id="IPR026058">
    <property type="entry name" value="LIPIN"/>
</dbReference>
<evidence type="ECO:0000259" key="4">
    <source>
        <dbReference type="SMART" id="SM00775"/>
    </source>
</evidence>
<dbReference type="InterPro" id="IPR036412">
    <property type="entry name" value="HAD-like_sf"/>
</dbReference>
<dbReference type="Pfam" id="PF04571">
    <property type="entry name" value="Lipin_N"/>
    <property type="match status" value="1"/>
</dbReference>
<dbReference type="FunFam" id="3.40.50.1000:FF:000063">
    <property type="entry name" value="Nuclear elongation and deformation protein"/>
    <property type="match status" value="1"/>
</dbReference>
<feature type="compositionally biased region" description="Acidic residues" evidence="3">
    <location>
        <begin position="657"/>
        <end position="698"/>
    </location>
</feature>
<feature type="region of interest" description="Disordered" evidence="3">
    <location>
        <begin position="629"/>
        <end position="704"/>
    </location>
</feature>
<feature type="compositionally biased region" description="Acidic residues" evidence="3">
    <location>
        <begin position="629"/>
        <end position="650"/>
    </location>
</feature>
<keyword evidence="2" id="KW-0597">Phosphoprotein</keyword>
<feature type="domain" description="LNS2/PITP" evidence="4">
    <location>
        <begin position="427"/>
        <end position="583"/>
    </location>
</feature>
<dbReference type="Pfam" id="PF24565">
    <property type="entry name" value="Ned1_M"/>
    <property type="match status" value="1"/>
</dbReference>
<dbReference type="GO" id="GO:0005634">
    <property type="term" value="C:nucleus"/>
    <property type="evidence" value="ECO:0007669"/>
    <property type="project" value="TreeGrafter"/>
</dbReference>
<sequence length="785" mass="86788">MQYVRSISGSVSKTWNSINPATLSGAIDVIVVEQENGDLACSPFHVRFGKFSLLRPYEKKVEFKVNSQKTDYSMKLGEGGEAFFVFETSGIVPEDMQTSPLVSPAASPRSAPSVPESTSLQEPDFLNIADSDGDTSKTDNRPVRAQSIFGNGLPVIATTAHSHDEAGIVSHMSRSPSELIRPVSGDWSVATLNLGRSQSDEVLTVGGRRYTTSGDTSGPVRTRSPPPLDQAAALERAMALSRKLSFSNIQTQITNRGDLMLDMNGYKLDQEDTLEAEKLARKILAEELDGDYDIGSLIGADRDGNLWIYASEEAKQLAGRRQGLSHAIETAISDGGYSSDDAKSGYSSSEDKRAERSASTPPSTPPSSPPPGHDSSSDSKSYAKTLRLTSEQLKSLNLKPGSNEISFSVNRATCTAYMYLWRYDVPIVISDIDGTITKSDALGHFFTMVGRDWTHLGVAKLYTDIAANGYNILYLTSRSVGQADTTRNYLNGVLQDSYRLPKGPVIMSPDRTFHALRREVYLRKPEVFKMACLRDILNLFGTKHNPFYAGFGNRLTDALSYRSVNIPSTRIFTINSNAEVVLDLLCLTKYKSSYVNMRDLVDHFFPPVHKVVEEEFTDFNYWREGLIDPDEFTDSDAEGEEEEADDDDDAGYLGDSYIEDEEEEYEEEEEDEEEDEGEDVYQDEDDGEYAENESELDDALLRKPSQVQNKYTVLSGEQASIKRAQGLQDHSWRAYTGMKNDLDGTRFEQAKEFVQHELGAIADGVVSEVGKLAGGPKPNGEKHAE</sequence>
<dbReference type="InParanoid" id="A0A5J5ECL3"/>
<dbReference type="PANTHER" id="PTHR12181:SF12">
    <property type="entry name" value="PHOSPHATIDATE PHOSPHATASE"/>
    <property type="match status" value="1"/>
</dbReference>
<evidence type="ECO:0000313" key="6">
    <source>
        <dbReference type="Proteomes" id="UP000326924"/>
    </source>
</evidence>
<proteinExistence type="inferred from homology"/>
<feature type="region of interest" description="Disordered" evidence="3">
    <location>
        <begin position="96"/>
        <end position="142"/>
    </location>
</feature>
<feature type="region of interest" description="Disordered" evidence="3">
    <location>
        <begin position="335"/>
        <end position="381"/>
    </location>
</feature>
<dbReference type="InterPro" id="IPR057124">
    <property type="entry name" value="Ned1-like_M"/>
</dbReference>
<dbReference type="PANTHER" id="PTHR12181">
    <property type="entry name" value="LIPIN"/>
    <property type="match status" value="1"/>
</dbReference>
<organism evidence="5 6">
    <name type="scientific">Sphaerosporella brunnea</name>
    <dbReference type="NCBI Taxonomy" id="1250544"/>
    <lineage>
        <taxon>Eukaryota</taxon>
        <taxon>Fungi</taxon>
        <taxon>Dikarya</taxon>
        <taxon>Ascomycota</taxon>
        <taxon>Pezizomycotina</taxon>
        <taxon>Pezizomycetes</taxon>
        <taxon>Pezizales</taxon>
        <taxon>Pyronemataceae</taxon>
        <taxon>Sphaerosporella</taxon>
    </lineage>
</organism>
<accession>A0A5J5ECL3</accession>
<dbReference type="GO" id="GO:0019432">
    <property type="term" value="P:triglyceride biosynthetic process"/>
    <property type="evidence" value="ECO:0007669"/>
    <property type="project" value="TreeGrafter"/>
</dbReference>
<evidence type="ECO:0000256" key="1">
    <source>
        <dbReference type="ARBA" id="ARBA00005476"/>
    </source>
</evidence>
<dbReference type="SUPFAM" id="SSF56784">
    <property type="entry name" value="HAD-like"/>
    <property type="match status" value="1"/>
</dbReference>
<comment type="caution">
    <text evidence="5">The sequence shown here is derived from an EMBL/GenBank/DDBJ whole genome shotgun (WGS) entry which is preliminary data.</text>
</comment>
<evidence type="ECO:0000313" key="5">
    <source>
        <dbReference type="EMBL" id="KAA8893124.1"/>
    </source>
</evidence>
<dbReference type="EMBL" id="VXIS01000497">
    <property type="protein sequence ID" value="KAA8893124.1"/>
    <property type="molecule type" value="Genomic_DNA"/>
</dbReference>
<dbReference type="FunCoup" id="A0A5J5ECL3">
    <property type="interactions" value="445"/>
</dbReference>
<dbReference type="InterPro" id="IPR007651">
    <property type="entry name" value="Lipin_N"/>
</dbReference>
<dbReference type="Gene3D" id="3.40.50.1000">
    <property type="entry name" value="HAD superfamily/HAD-like"/>
    <property type="match status" value="1"/>
</dbReference>
<dbReference type="Proteomes" id="UP000326924">
    <property type="component" value="Unassembled WGS sequence"/>
</dbReference>
<dbReference type="AlphaFoldDB" id="A0A5J5ECL3"/>
<evidence type="ECO:0000256" key="3">
    <source>
        <dbReference type="SAM" id="MobiDB-lite"/>
    </source>
</evidence>
<dbReference type="InterPro" id="IPR023214">
    <property type="entry name" value="HAD_sf"/>
</dbReference>
<reference evidence="5 6" key="1">
    <citation type="submission" date="2019-09" db="EMBL/GenBank/DDBJ databases">
        <title>Draft genome of the ectomycorrhizal ascomycete Sphaerosporella brunnea.</title>
        <authorList>
            <consortium name="DOE Joint Genome Institute"/>
            <person name="Benucci G.M."/>
            <person name="Marozzi G."/>
            <person name="Antonielli L."/>
            <person name="Sanchez S."/>
            <person name="Marco P."/>
            <person name="Wang X."/>
            <person name="Falini L.B."/>
            <person name="Barry K."/>
            <person name="Haridas S."/>
            <person name="Lipzen A."/>
            <person name="Labutti K."/>
            <person name="Grigoriev I.V."/>
            <person name="Murat C."/>
            <person name="Martin F."/>
            <person name="Albertini E."/>
            <person name="Donnini D."/>
            <person name="Bonito G."/>
        </authorList>
    </citation>
    <scope>NUCLEOTIDE SEQUENCE [LARGE SCALE GENOMIC DNA]</scope>
    <source>
        <strain evidence="5 6">Sb_GMNB300</strain>
    </source>
</reference>
<feature type="compositionally biased region" description="Pro residues" evidence="3">
    <location>
        <begin position="362"/>
        <end position="372"/>
    </location>
</feature>
<dbReference type="GO" id="GO:0009062">
    <property type="term" value="P:fatty acid catabolic process"/>
    <property type="evidence" value="ECO:0007669"/>
    <property type="project" value="TreeGrafter"/>
</dbReference>
<dbReference type="OrthoDB" id="4567at2759"/>
<gene>
    <name evidence="5" type="ORF">FN846DRAFT_559563</name>
</gene>
<evidence type="ECO:0000256" key="2">
    <source>
        <dbReference type="ARBA" id="ARBA00022553"/>
    </source>
</evidence>
<dbReference type="InterPro" id="IPR031315">
    <property type="entry name" value="LNS2/PITP"/>
</dbReference>
<feature type="compositionally biased region" description="Low complexity" evidence="3">
    <location>
        <begin position="335"/>
        <end position="348"/>
    </location>
</feature>